<evidence type="ECO:0000313" key="3">
    <source>
        <dbReference type="Proteomes" id="UP001152320"/>
    </source>
</evidence>
<dbReference type="EMBL" id="JAIZAY010000001">
    <property type="protein sequence ID" value="KAJ8047899.1"/>
    <property type="molecule type" value="Genomic_DNA"/>
</dbReference>
<evidence type="ECO:0000256" key="1">
    <source>
        <dbReference type="SAM" id="MobiDB-lite"/>
    </source>
</evidence>
<evidence type="ECO:0000313" key="2">
    <source>
        <dbReference type="EMBL" id="KAJ8047899.1"/>
    </source>
</evidence>
<protein>
    <submittedName>
        <fullName evidence="2">Uncharacterized protein</fullName>
    </submittedName>
</protein>
<comment type="caution">
    <text evidence="2">The sequence shown here is derived from an EMBL/GenBank/DDBJ whole genome shotgun (WGS) entry which is preliminary data.</text>
</comment>
<reference evidence="2" key="1">
    <citation type="submission" date="2021-10" db="EMBL/GenBank/DDBJ databases">
        <title>Tropical sea cucumber genome reveals ecological adaptation and Cuvierian tubules defense mechanism.</title>
        <authorList>
            <person name="Chen T."/>
        </authorList>
    </citation>
    <scope>NUCLEOTIDE SEQUENCE</scope>
    <source>
        <strain evidence="2">Nanhai2018</strain>
        <tissue evidence="2">Muscle</tissue>
    </source>
</reference>
<accession>A0A9Q1CNZ0</accession>
<feature type="region of interest" description="Disordered" evidence="1">
    <location>
        <begin position="1"/>
        <end position="55"/>
    </location>
</feature>
<dbReference type="Proteomes" id="UP001152320">
    <property type="component" value="Chromosome 1"/>
</dbReference>
<dbReference type="AlphaFoldDB" id="A0A9Q1CNZ0"/>
<gene>
    <name evidence="2" type="ORF">HOLleu_00008</name>
</gene>
<proteinExistence type="predicted"/>
<feature type="compositionally biased region" description="Polar residues" evidence="1">
    <location>
        <begin position="1"/>
        <end position="14"/>
    </location>
</feature>
<organism evidence="2 3">
    <name type="scientific">Holothuria leucospilota</name>
    <name type="common">Black long sea cucumber</name>
    <name type="synonym">Mertensiothuria leucospilota</name>
    <dbReference type="NCBI Taxonomy" id="206669"/>
    <lineage>
        <taxon>Eukaryota</taxon>
        <taxon>Metazoa</taxon>
        <taxon>Echinodermata</taxon>
        <taxon>Eleutherozoa</taxon>
        <taxon>Echinozoa</taxon>
        <taxon>Holothuroidea</taxon>
        <taxon>Aspidochirotacea</taxon>
        <taxon>Aspidochirotida</taxon>
        <taxon>Holothuriidae</taxon>
        <taxon>Holothuria</taxon>
    </lineage>
</organism>
<sequence length="55" mass="5843">MVSSCSYNAASVTKNPEKLSETETSPPGRENKASATKGHVDEPDVQAANRGIIIR</sequence>
<keyword evidence="3" id="KW-1185">Reference proteome</keyword>
<name>A0A9Q1CNZ0_HOLLE</name>